<feature type="region of interest" description="Disordered" evidence="1">
    <location>
        <begin position="87"/>
        <end position="122"/>
    </location>
</feature>
<sequence>MASFGHELYKAIPVANLSPVRPSFLYRHFFIKHRSYGTFSTGNGFSCSYGFKMLLRRRESLGLRAALTGFVTPVNLDRSDRWHSAVDRHASTALQDSHHHPIASHPPAQLVGSHPIDGGARA</sequence>
<evidence type="ECO:0000313" key="2">
    <source>
        <dbReference type="EMBL" id="SGZ28332.1"/>
    </source>
</evidence>
<dbReference type="AlphaFoldDB" id="A0A2X0PMB5"/>
<keyword evidence="3" id="KW-1185">Reference proteome</keyword>
<dbReference type="Proteomes" id="UP000249464">
    <property type="component" value="Unassembled WGS sequence"/>
</dbReference>
<organism evidence="2 3">
    <name type="scientific">Microbotryum silenes-dioicae</name>
    <dbReference type="NCBI Taxonomy" id="796604"/>
    <lineage>
        <taxon>Eukaryota</taxon>
        <taxon>Fungi</taxon>
        <taxon>Dikarya</taxon>
        <taxon>Basidiomycota</taxon>
        <taxon>Pucciniomycotina</taxon>
        <taxon>Microbotryomycetes</taxon>
        <taxon>Microbotryales</taxon>
        <taxon>Microbotryaceae</taxon>
        <taxon>Microbotryum</taxon>
    </lineage>
</organism>
<name>A0A2X0PMB5_9BASI</name>
<proteinExistence type="predicted"/>
<evidence type="ECO:0000313" key="3">
    <source>
        <dbReference type="Proteomes" id="UP000249464"/>
    </source>
</evidence>
<accession>A0A2X0PMB5</accession>
<protein>
    <submittedName>
        <fullName evidence="2">BQ5605_C027g10314 protein</fullName>
    </submittedName>
</protein>
<gene>
    <name evidence="2" type="primary">BQ5605_C027g10314</name>
    <name evidence="2" type="ORF">BQ5605_C027G10314</name>
</gene>
<dbReference type="EMBL" id="FQNC01000089">
    <property type="protein sequence ID" value="SGZ28332.1"/>
    <property type="molecule type" value="Genomic_DNA"/>
</dbReference>
<reference evidence="2 3" key="1">
    <citation type="submission" date="2016-11" db="EMBL/GenBank/DDBJ databases">
        <authorList>
            <person name="Jaros S."/>
            <person name="Januszkiewicz K."/>
            <person name="Wedrychowicz H."/>
        </authorList>
    </citation>
    <scope>NUCLEOTIDE SEQUENCE [LARGE SCALE GENOMIC DNA]</scope>
</reference>
<evidence type="ECO:0000256" key="1">
    <source>
        <dbReference type="SAM" id="MobiDB-lite"/>
    </source>
</evidence>